<comment type="caution">
    <text evidence="1">The sequence shown here is derived from an EMBL/GenBank/DDBJ whole genome shotgun (WGS) entry which is preliminary data.</text>
</comment>
<name>A0A853DAT5_9MICO</name>
<organism evidence="1 2">
    <name type="scientific">Allobranchiibius huperziae</name>
    <dbReference type="NCBI Taxonomy" id="1874116"/>
    <lineage>
        <taxon>Bacteria</taxon>
        <taxon>Bacillati</taxon>
        <taxon>Actinomycetota</taxon>
        <taxon>Actinomycetes</taxon>
        <taxon>Micrococcales</taxon>
        <taxon>Dermacoccaceae</taxon>
        <taxon>Allobranchiibius</taxon>
    </lineage>
</organism>
<dbReference type="EMBL" id="JACCFW010000001">
    <property type="protein sequence ID" value="NYJ74636.1"/>
    <property type="molecule type" value="Genomic_DNA"/>
</dbReference>
<gene>
    <name evidence="1" type="ORF">HNR15_001599</name>
</gene>
<dbReference type="AlphaFoldDB" id="A0A853DAT5"/>
<sequence>MAVDERSHVRRRAVIAGALWTAPVILIGAPAPAEAASTSVQPAQLAFNTLNTTGTAYNGSGKPTGLQTQVQVQNVYYASYPSVSASVQKLTVVVRFPSGQVSTAAPTAVSGTGWAFTSVATSGGNRVFTFTWTGAMDPGQQTSSLEFTVAMSNTNSGQRTLTATASATNATDANGSASYTVN</sequence>
<dbReference type="Proteomes" id="UP000571817">
    <property type="component" value="Unassembled WGS sequence"/>
</dbReference>
<protein>
    <submittedName>
        <fullName evidence="1">Uncharacterized protein</fullName>
    </submittedName>
</protein>
<accession>A0A853DAT5</accession>
<evidence type="ECO:0000313" key="1">
    <source>
        <dbReference type="EMBL" id="NYJ74636.1"/>
    </source>
</evidence>
<dbReference type="RefSeq" id="WP_179480665.1">
    <property type="nucleotide sequence ID" value="NZ_JACCFW010000001.1"/>
</dbReference>
<evidence type="ECO:0000313" key="2">
    <source>
        <dbReference type="Proteomes" id="UP000571817"/>
    </source>
</evidence>
<proteinExistence type="predicted"/>
<keyword evidence="2" id="KW-1185">Reference proteome</keyword>
<reference evidence="1 2" key="1">
    <citation type="submission" date="2020-07" db="EMBL/GenBank/DDBJ databases">
        <title>Sequencing the genomes of 1000 actinobacteria strains.</title>
        <authorList>
            <person name="Klenk H.-P."/>
        </authorList>
    </citation>
    <scope>NUCLEOTIDE SEQUENCE [LARGE SCALE GENOMIC DNA]</scope>
    <source>
        <strain evidence="1 2">DSM 29531</strain>
    </source>
</reference>